<protein>
    <submittedName>
        <fullName evidence="2">Uncharacterized protein</fullName>
    </submittedName>
</protein>
<feature type="compositionally biased region" description="Low complexity" evidence="1">
    <location>
        <begin position="148"/>
        <end position="163"/>
    </location>
</feature>
<feature type="compositionally biased region" description="Basic and acidic residues" evidence="1">
    <location>
        <begin position="94"/>
        <end position="114"/>
    </location>
</feature>
<reference evidence="2" key="1">
    <citation type="submission" date="2021-12" db="EMBL/GenBank/DDBJ databases">
        <authorList>
            <person name="Zaccaron A."/>
            <person name="Stergiopoulos I."/>
        </authorList>
    </citation>
    <scope>NUCLEOTIDE SEQUENCE</scope>
    <source>
        <strain evidence="2">Race5_Kim</strain>
    </source>
</reference>
<evidence type="ECO:0000313" key="3">
    <source>
        <dbReference type="Proteomes" id="UP000756132"/>
    </source>
</evidence>
<dbReference type="Proteomes" id="UP000756132">
    <property type="component" value="Chromosome 2"/>
</dbReference>
<feature type="compositionally biased region" description="Basic residues" evidence="1">
    <location>
        <begin position="207"/>
        <end position="216"/>
    </location>
</feature>
<gene>
    <name evidence="2" type="ORF">CLAFUR5_02461</name>
</gene>
<dbReference type="GeneID" id="71982339"/>
<evidence type="ECO:0000256" key="1">
    <source>
        <dbReference type="SAM" id="MobiDB-lite"/>
    </source>
</evidence>
<proteinExistence type="predicted"/>
<accession>A0A9Q8LCZ0</accession>
<dbReference type="AlphaFoldDB" id="A0A9Q8LCZ0"/>
<feature type="region of interest" description="Disordered" evidence="1">
    <location>
        <begin position="71"/>
        <end position="216"/>
    </location>
</feature>
<keyword evidence="3" id="KW-1185">Reference proteome</keyword>
<dbReference type="RefSeq" id="XP_047758804.1">
    <property type="nucleotide sequence ID" value="XM_047901609.1"/>
</dbReference>
<name>A0A9Q8LCZ0_PASFU</name>
<dbReference type="EMBL" id="CP090164">
    <property type="protein sequence ID" value="UJO14438.1"/>
    <property type="molecule type" value="Genomic_DNA"/>
</dbReference>
<dbReference type="OrthoDB" id="10602930at2759"/>
<sequence>MSSYYGSQRRPSHYSSSSSRHPDPATAHHPATSLALAMSQARAVIQATTLVGDHHRAVRARLDVEIREPLSGYEGSSYNDVQAGGGVPLIYSRDPYDRRAPLPRGYSERQEPPRPDPVSSRSSRRPSGPYGVDISSMGGGYDVSGIYSGPSSRRPSDGPDFSRGPGFADGYDPGMEGIAPREQRRQFPPPSMGNFYGSGTSGSLGGSRRRPSRGYY</sequence>
<feature type="region of interest" description="Disordered" evidence="1">
    <location>
        <begin position="1"/>
        <end position="32"/>
    </location>
</feature>
<reference evidence="2" key="2">
    <citation type="journal article" date="2022" name="Microb. Genom.">
        <title>A chromosome-scale genome assembly of the tomato pathogen Cladosporium fulvum reveals a compartmentalized genome architecture and the presence of a dispensable chromosome.</title>
        <authorList>
            <person name="Zaccaron A.Z."/>
            <person name="Chen L.H."/>
            <person name="Samaras A."/>
            <person name="Stergiopoulos I."/>
        </authorList>
    </citation>
    <scope>NUCLEOTIDE SEQUENCE</scope>
    <source>
        <strain evidence="2">Race5_Kim</strain>
    </source>
</reference>
<evidence type="ECO:0000313" key="2">
    <source>
        <dbReference type="EMBL" id="UJO14438.1"/>
    </source>
</evidence>
<feature type="compositionally biased region" description="Low complexity" evidence="1">
    <location>
        <begin position="117"/>
        <end position="127"/>
    </location>
</feature>
<feature type="compositionally biased region" description="Low complexity" evidence="1">
    <location>
        <begin position="7"/>
        <end position="19"/>
    </location>
</feature>
<dbReference type="KEGG" id="ffu:CLAFUR5_02461"/>
<organism evidence="2 3">
    <name type="scientific">Passalora fulva</name>
    <name type="common">Tomato leaf mold</name>
    <name type="synonym">Cladosporium fulvum</name>
    <dbReference type="NCBI Taxonomy" id="5499"/>
    <lineage>
        <taxon>Eukaryota</taxon>
        <taxon>Fungi</taxon>
        <taxon>Dikarya</taxon>
        <taxon>Ascomycota</taxon>
        <taxon>Pezizomycotina</taxon>
        <taxon>Dothideomycetes</taxon>
        <taxon>Dothideomycetidae</taxon>
        <taxon>Mycosphaerellales</taxon>
        <taxon>Mycosphaerellaceae</taxon>
        <taxon>Fulvia</taxon>
    </lineage>
</organism>